<keyword evidence="2" id="KW-0479">Metal-binding</keyword>
<protein>
    <recommendedName>
        <fullName evidence="9">Zn(2)-C6 fungal-type domain-containing protein</fullName>
    </recommendedName>
</protein>
<dbReference type="InterPro" id="IPR007219">
    <property type="entry name" value="XnlR_reg_dom"/>
</dbReference>
<evidence type="ECO:0000256" key="1">
    <source>
        <dbReference type="ARBA" id="ARBA00004123"/>
    </source>
</evidence>
<dbReference type="PROSITE" id="PS50048">
    <property type="entry name" value="ZN2_CY6_FUNGAL_2"/>
    <property type="match status" value="1"/>
</dbReference>
<name>A0A7C8VLM0_ORBOL</name>
<dbReference type="PROSITE" id="PS00463">
    <property type="entry name" value="ZN2_CY6_FUNGAL_1"/>
    <property type="match status" value="1"/>
</dbReference>
<keyword evidence="6" id="KW-0539">Nucleus</keyword>
<keyword evidence="5" id="KW-0804">Transcription</keyword>
<dbReference type="Pfam" id="PF04082">
    <property type="entry name" value="Fungal_trans"/>
    <property type="match status" value="1"/>
</dbReference>
<dbReference type="Pfam" id="PF00172">
    <property type="entry name" value="Zn_clus"/>
    <property type="match status" value="1"/>
</dbReference>
<evidence type="ECO:0000256" key="5">
    <source>
        <dbReference type="ARBA" id="ARBA00023163"/>
    </source>
</evidence>
<dbReference type="GO" id="GO:0043565">
    <property type="term" value="F:sequence-specific DNA binding"/>
    <property type="evidence" value="ECO:0007669"/>
    <property type="project" value="TreeGrafter"/>
</dbReference>
<dbReference type="PANTHER" id="PTHR47540">
    <property type="entry name" value="THIAMINE REPRESSIBLE GENES REGULATORY PROTEIN THI5"/>
    <property type="match status" value="1"/>
</dbReference>
<evidence type="ECO:0000256" key="7">
    <source>
        <dbReference type="SAM" id="MobiDB-lite"/>
    </source>
</evidence>
<feature type="compositionally biased region" description="Polar residues" evidence="7">
    <location>
        <begin position="219"/>
        <end position="233"/>
    </location>
</feature>
<evidence type="ECO:0000256" key="2">
    <source>
        <dbReference type="ARBA" id="ARBA00022723"/>
    </source>
</evidence>
<comment type="subcellular location">
    <subcellularLocation>
        <location evidence="1">Nucleus</location>
    </subcellularLocation>
</comment>
<proteinExistence type="predicted"/>
<dbReference type="GO" id="GO:0045944">
    <property type="term" value="P:positive regulation of transcription by RNA polymerase II"/>
    <property type="evidence" value="ECO:0007669"/>
    <property type="project" value="TreeGrafter"/>
</dbReference>
<dbReference type="OrthoDB" id="3037908at2759"/>
<gene>
    <name evidence="10" type="ORF">TWF970_007194</name>
</gene>
<dbReference type="Gene3D" id="4.10.240.10">
    <property type="entry name" value="Zn(2)-C6 fungal-type DNA-binding domain"/>
    <property type="match status" value="1"/>
</dbReference>
<keyword evidence="4" id="KW-0238">DNA-binding</keyword>
<evidence type="ECO:0000256" key="6">
    <source>
        <dbReference type="ARBA" id="ARBA00023242"/>
    </source>
</evidence>
<comment type="caution">
    <text evidence="10">The sequence shown here is derived from an EMBL/GenBank/DDBJ whole genome shotgun (WGS) entry which is preliminary data.</text>
</comment>
<feature type="domain" description="Zn(2)-C6 fungal-type" evidence="9">
    <location>
        <begin position="131"/>
        <end position="160"/>
    </location>
</feature>
<feature type="region of interest" description="Disordered" evidence="7">
    <location>
        <begin position="163"/>
        <end position="235"/>
    </location>
</feature>
<dbReference type="GO" id="GO:0006351">
    <property type="term" value="P:DNA-templated transcription"/>
    <property type="evidence" value="ECO:0007669"/>
    <property type="project" value="InterPro"/>
</dbReference>
<feature type="signal peptide" evidence="8">
    <location>
        <begin position="1"/>
        <end position="24"/>
    </location>
</feature>
<evidence type="ECO:0000313" key="10">
    <source>
        <dbReference type="EMBL" id="KAF3287469.1"/>
    </source>
</evidence>
<dbReference type="PANTHER" id="PTHR47540:SF2">
    <property type="entry name" value="ZN(II)2CYS6 TRANSCRIPTION FACTOR (EUROFUNG)"/>
    <property type="match status" value="1"/>
</dbReference>
<dbReference type="InterPro" id="IPR036864">
    <property type="entry name" value="Zn2-C6_fun-type_DNA-bd_sf"/>
</dbReference>
<evidence type="ECO:0000259" key="9">
    <source>
        <dbReference type="PROSITE" id="PS50048"/>
    </source>
</evidence>
<dbReference type="GO" id="GO:0000981">
    <property type="term" value="F:DNA-binding transcription factor activity, RNA polymerase II-specific"/>
    <property type="evidence" value="ECO:0007669"/>
    <property type="project" value="InterPro"/>
</dbReference>
<dbReference type="CDD" id="cd00067">
    <property type="entry name" value="GAL4"/>
    <property type="match status" value="1"/>
</dbReference>
<evidence type="ECO:0000256" key="4">
    <source>
        <dbReference type="ARBA" id="ARBA00023125"/>
    </source>
</evidence>
<dbReference type="SMART" id="SM00066">
    <property type="entry name" value="GAL4"/>
    <property type="match status" value="1"/>
</dbReference>
<sequence length="829" mass="93032">MAQRQILFVFSLIYLLVNLNLVSDWHKTEKVLIVAFQVPRSLWVPRRNPVPHSLCNPHGQIGNNPASRKKLSHLLNFSETPKAPEIHLKMPVMTIDTPPVSSRKRPVAALFNNASSSPVESRSKIHKVSRACDLCKSKKAKCSGTKPCDYCSKKGLECSYDAKYSRGRPPTPPAAVTQPTVDLTIQPETRGPSEDEPNNEELPLQIPISDPQGHKEPQTDSMNSPVEGNNPSRASPDLEVAEIEGQYFDPTSGLTFLHRAWKRLATQKSSANNEGNEKRQMWMAAGDEPFAEKGNIVPELPEKTVSKDLLSFYFDVCVVTYRFLHKSSVTTWVDAMHHNVQQDHPLWNGVGQARAAIVFSILAIASIRQEKIKGIGSPDQEATSLKMSDRYFRAGMKLLTESETGLPRLESAQARLIQVLYLLQTARMNQGWYAFGSAVQIISALALHRKSGRKRNVTGRLSNADYINSQYRKRTFWVAYTIDAYLGVVFGRPRHYHDDDIDQDFPDCVNDEDMTHQGPAVTEAEEDCHVEALIFHAKLAQIIGAISKEVYSTQKMPKRDRLAAADRLGNQLKDWKTTLPAHLGRIRPSSLIPSFRRQAMAMKLAHSHAVLHAYRPFLMRQTTQQSQLPLSDSVLQCLSAAKVALQTVDGMAADGSLFHAFWWTHYVLFCALSVVYVWEIQQSTSSGQHYGFEGAIQLFELAERCHSHLTREMTACSPSKRYSVILEELRLEAKHRSAKNTPQVIVIQTPHMHADSSKFPPNPFSESEASQLYSNPGDAIIYDTNPIWNEWQTGDWLDLDGSAFGPFSDTEGSPVFWFNEITEAQTDTA</sequence>
<reference evidence="10 11" key="1">
    <citation type="submission" date="2020-01" db="EMBL/GenBank/DDBJ databases">
        <authorList>
            <person name="Palmer J.M."/>
        </authorList>
    </citation>
    <scope>NUCLEOTIDE SEQUENCE [LARGE SCALE GENOMIC DNA]</scope>
    <source>
        <strain evidence="10 11">TWF970</strain>
    </source>
</reference>
<dbReference type="SUPFAM" id="SSF57701">
    <property type="entry name" value="Zn2/Cys6 DNA-binding domain"/>
    <property type="match status" value="1"/>
</dbReference>
<feature type="chain" id="PRO_5028984987" description="Zn(2)-C6 fungal-type domain-containing protein" evidence="8">
    <location>
        <begin position="25"/>
        <end position="829"/>
    </location>
</feature>
<dbReference type="GO" id="GO:0005634">
    <property type="term" value="C:nucleus"/>
    <property type="evidence" value="ECO:0007669"/>
    <property type="project" value="UniProtKB-SubCell"/>
</dbReference>
<dbReference type="InterPro" id="IPR051711">
    <property type="entry name" value="Stress_Response_Reg"/>
</dbReference>
<evidence type="ECO:0000256" key="3">
    <source>
        <dbReference type="ARBA" id="ARBA00023015"/>
    </source>
</evidence>
<organism evidence="10 11">
    <name type="scientific">Orbilia oligospora</name>
    <name type="common">Nematode-trapping fungus</name>
    <name type="synonym">Arthrobotrys oligospora</name>
    <dbReference type="NCBI Taxonomy" id="2813651"/>
    <lineage>
        <taxon>Eukaryota</taxon>
        <taxon>Fungi</taxon>
        <taxon>Dikarya</taxon>
        <taxon>Ascomycota</taxon>
        <taxon>Pezizomycotina</taxon>
        <taxon>Orbiliomycetes</taxon>
        <taxon>Orbiliales</taxon>
        <taxon>Orbiliaceae</taxon>
        <taxon>Orbilia</taxon>
    </lineage>
</organism>
<accession>A0A7C8VLM0</accession>
<dbReference type="InterPro" id="IPR001138">
    <property type="entry name" value="Zn2Cys6_DnaBD"/>
</dbReference>
<dbReference type="CDD" id="cd12148">
    <property type="entry name" value="fungal_TF_MHR"/>
    <property type="match status" value="1"/>
</dbReference>
<keyword evidence="3" id="KW-0805">Transcription regulation</keyword>
<evidence type="ECO:0000256" key="8">
    <source>
        <dbReference type="SAM" id="SignalP"/>
    </source>
</evidence>
<keyword evidence="8" id="KW-0732">Signal</keyword>
<dbReference type="EMBL" id="JAABOJ010000004">
    <property type="protein sequence ID" value="KAF3287469.1"/>
    <property type="molecule type" value="Genomic_DNA"/>
</dbReference>
<dbReference type="Proteomes" id="UP000474640">
    <property type="component" value="Unassembled WGS sequence"/>
</dbReference>
<dbReference type="SMART" id="SM00906">
    <property type="entry name" value="Fungal_trans"/>
    <property type="match status" value="1"/>
</dbReference>
<dbReference type="AlphaFoldDB" id="A0A7C8VLM0"/>
<dbReference type="GO" id="GO:0008270">
    <property type="term" value="F:zinc ion binding"/>
    <property type="evidence" value="ECO:0007669"/>
    <property type="project" value="InterPro"/>
</dbReference>
<evidence type="ECO:0000313" key="11">
    <source>
        <dbReference type="Proteomes" id="UP000474640"/>
    </source>
</evidence>